<comment type="caution">
    <text evidence="1">The sequence shown here is derived from an EMBL/GenBank/DDBJ whole genome shotgun (WGS) entry which is preliminary data.</text>
</comment>
<reference evidence="1" key="1">
    <citation type="submission" date="2022-04" db="EMBL/GenBank/DDBJ databases">
        <title>Jade perch genome.</title>
        <authorList>
            <person name="Chao B."/>
        </authorList>
    </citation>
    <scope>NUCLEOTIDE SEQUENCE</scope>
    <source>
        <strain evidence="1">CB-2022</strain>
    </source>
</reference>
<evidence type="ECO:0000313" key="2">
    <source>
        <dbReference type="Proteomes" id="UP000831701"/>
    </source>
</evidence>
<accession>A0ACB8WGL9</accession>
<evidence type="ECO:0000313" key="1">
    <source>
        <dbReference type="EMBL" id="KAI3367077.1"/>
    </source>
</evidence>
<gene>
    <name evidence="1" type="ORF">L3Q82_008113</name>
</gene>
<protein>
    <submittedName>
        <fullName evidence="1">Uncharacterized protein</fullName>
    </submittedName>
</protein>
<name>A0ACB8WGL9_9TELE</name>
<sequence>MMTQVLITLMVLSLWLQGHCQDVTQDPEISWSYLSKSAEMNCSHKKDAGHNQMYWLLPGCEPRTLRSAGVICPKSAEMNCSHKKDAGHNQMYWYRQRPGETMKLIVYTVFGGQPDYGEAPPNKYSAIKPNA</sequence>
<dbReference type="EMBL" id="CM041539">
    <property type="protein sequence ID" value="KAI3367077.1"/>
    <property type="molecule type" value="Genomic_DNA"/>
</dbReference>
<proteinExistence type="predicted"/>
<organism evidence="1 2">
    <name type="scientific">Scortum barcoo</name>
    <name type="common">barcoo grunter</name>
    <dbReference type="NCBI Taxonomy" id="214431"/>
    <lineage>
        <taxon>Eukaryota</taxon>
        <taxon>Metazoa</taxon>
        <taxon>Chordata</taxon>
        <taxon>Craniata</taxon>
        <taxon>Vertebrata</taxon>
        <taxon>Euteleostomi</taxon>
        <taxon>Actinopterygii</taxon>
        <taxon>Neopterygii</taxon>
        <taxon>Teleostei</taxon>
        <taxon>Neoteleostei</taxon>
        <taxon>Acanthomorphata</taxon>
        <taxon>Eupercaria</taxon>
        <taxon>Centrarchiformes</taxon>
        <taxon>Terapontoidei</taxon>
        <taxon>Terapontidae</taxon>
        <taxon>Scortum</taxon>
    </lineage>
</organism>
<keyword evidence="2" id="KW-1185">Reference proteome</keyword>
<dbReference type="Proteomes" id="UP000831701">
    <property type="component" value="Chromosome 9"/>
</dbReference>